<evidence type="ECO:0000256" key="8">
    <source>
        <dbReference type="SAM" id="Phobius"/>
    </source>
</evidence>
<dbReference type="InterPro" id="IPR027417">
    <property type="entry name" value="P-loop_NTPase"/>
</dbReference>
<sequence>MTNPVISRVADARGFLSQLWRLTAPYWWSEERWLARGLLAVIIGMSVFLVWLSKLLNDWNRAFFDALQNKDAASFWKLLISFESLSDFFFSFTGLVFIYIVVAVYRMWLRQYLTIRWRRWLTHVYFGDWLADRTYYRMELTGHGTDNPEQRIEYDINVFTTQTLAIVLGLLSELMTLGTFTFVLWQLSGSLTLDFLGGLEVPGYMVWVALLYAIAGSWATWAIGKRLVSINFNLERYNADFRYRLIRVRENAESIALYKGEPDEARRLSDAFQRIYDLFWDYMRVYKRLTWLNVFYSQVASVFPIVVQAPRYFRGEISLGVMTQTAGAFAQVQGSLSWFVDSFANLADWKAVVDRLTTFANTMAATKEAQAREHGFDVAPADHPALTLEDVEVALPDGRVLLSDLDLVVEPGQRLVIQGPSGSGKTTLFRVLSGLWPFGKGILRVPKGAKVLFLPQKPYIPIGTLKEAICYPDKPDAHGDAEVREALVSCKLAHLAGRLDESANWSMVLSPGEQQRLAFARVLLVRPNWLFLDEASSALDETTEARMYELIEERLPGTTIVSIAHKPSVLRFHDRRLVIDPATRRVSVSELAPAPGE</sequence>
<dbReference type="SUPFAM" id="SSF90123">
    <property type="entry name" value="ABC transporter transmembrane region"/>
    <property type="match status" value="1"/>
</dbReference>
<keyword evidence="12" id="KW-1185">Reference proteome</keyword>
<dbReference type="Gene3D" id="3.40.50.300">
    <property type="entry name" value="P-loop containing nucleotide triphosphate hydrolases"/>
    <property type="match status" value="1"/>
</dbReference>
<organism evidence="11 12">
    <name type="scientific">Benzoatithermus flavus</name>
    <dbReference type="NCBI Taxonomy" id="3108223"/>
    <lineage>
        <taxon>Bacteria</taxon>
        <taxon>Pseudomonadati</taxon>
        <taxon>Pseudomonadota</taxon>
        <taxon>Alphaproteobacteria</taxon>
        <taxon>Geminicoccales</taxon>
        <taxon>Geminicoccaceae</taxon>
        <taxon>Benzoatithermus</taxon>
    </lineage>
</organism>
<feature type="transmembrane region" description="Helical" evidence="8">
    <location>
        <begin position="33"/>
        <end position="52"/>
    </location>
</feature>
<dbReference type="SUPFAM" id="SSF52540">
    <property type="entry name" value="P-loop containing nucleoside triphosphate hydrolases"/>
    <property type="match status" value="1"/>
</dbReference>
<dbReference type="InterPro" id="IPR003593">
    <property type="entry name" value="AAA+_ATPase"/>
</dbReference>
<dbReference type="RefSeq" id="WP_418157545.1">
    <property type="nucleotide sequence ID" value="NZ_JBBLZC010000001.1"/>
</dbReference>
<dbReference type="InterPro" id="IPR036640">
    <property type="entry name" value="ABC1_TM_sf"/>
</dbReference>
<accession>A0ABU8XKG5</accession>
<evidence type="ECO:0000259" key="9">
    <source>
        <dbReference type="PROSITE" id="PS50893"/>
    </source>
</evidence>
<feature type="transmembrane region" description="Helical" evidence="8">
    <location>
        <begin position="164"/>
        <end position="184"/>
    </location>
</feature>
<comment type="caution">
    <text evidence="11">The sequence shown here is derived from an EMBL/GenBank/DDBJ whole genome shotgun (WGS) entry which is preliminary data.</text>
</comment>
<dbReference type="SMART" id="SM00382">
    <property type="entry name" value="AAA"/>
    <property type="match status" value="1"/>
</dbReference>
<keyword evidence="7 8" id="KW-0472">Membrane</keyword>
<gene>
    <name evidence="11" type="ORF">U1T56_00910</name>
</gene>
<dbReference type="InterPro" id="IPR017871">
    <property type="entry name" value="ABC_transporter-like_CS"/>
</dbReference>
<dbReference type="EMBL" id="JBBLZC010000001">
    <property type="protein sequence ID" value="MEK0081696.1"/>
    <property type="molecule type" value="Genomic_DNA"/>
</dbReference>
<dbReference type="PROSITE" id="PS50893">
    <property type="entry name" value="ABC_TRANSPORTER_2"/>
    <property type="match status" value="1"/>
</dbReference>
<keyword evidence="4" id="KW-0547">Nucleotide-binding</keyword>
<evidence type="ECO:0000259" key="10">
    <source>
        <dbReference type="PROSITE" id="PS50929"/>
    </source>
</evidence>
<dbReference type="PROSITE" id="PS50929">
    <property type="entry name" value="ABC_TM1F"/>
    <property type="match status" value="1"/>
</dbReference>
<keyword evidence="3 8" id="KW-0812">Transmembrane</keyword>
<dbReference type="CDD" id="cd03223">
    <property type="entry name" value="ABCD_peroxisomal_ALDP"/>
    <property type="match status" value="1"/>
</dbReference>
<dbReference type="PROSITE" id="PS00211">
    <property type="entry name" value="ABC_TRANSPORTER_1"/>
    <property type="match status" value="1"/>
</dbReference>
<keyword evidence="6 8" id="KW-1133">Transmembrane helix</keyword>
<evidence type="ECO:0000256" key="3">
    <source>
        <dbReference type="ARBA" id="ARBA00022692"/>
    </source>
</evidence>
<evidence type="ECO:0000313" key="12">
    <source>
        <dbReference type="Proteomes" id="UP001375743"/>
    </source>
</evidence>
<proteinExistence type="predicted"/>
<dbReference type="Gene3D" id="1.20.1560.10">
    <property type="entry name" value="ABC transporter type 1, transmembrane domain"/>
    <property type="match status" value="1"/>
</dbReference>
<dbReference type="GO" id="GO:0005524">
    <property type="term" value="F:ATP binding"/>
    <property type="evidence" value="ECO:0007669"/>
    <property type="project" value="UniProtKB-KW"/>
</dbReference>
<dbReference type="InterPro" id="IPR011527">
    <property type="entry name" value="ABC1_TM_dom"/>
</dbReference>
<keyword evidence="2" id="KW-0813">Transport</keyword>
<evidence type="ECO:0000256" key="5">
    <source>
        <dbReference type="ARBA" id="ARBA00022840"/>
    </source>
</evidence>
<keyword evidence="5 11" id="KW-0067">ATP-binding</keyword>
<evidence type="ECO:0000256" key="4">
    <source>
        <dbReference type="ARBA" id="ARBA00022741"/>
    </source>
</evidence>
<feature type="domain" description="ABC transporter" evidence="9">
    <location>
        <begin position="386"/>
        <end position="594"/>
    </location>
</feature>
<evidence type="ECO:0000256" key="6">
    <source>
        <dbReference type="ARBA" id="ARBA00022989"/>
    </source>
</evidence>
<evidence type="ECO:0000256" key="1">
    <source>
        <dbReference type="ARBA" id="ARBA00004651"/>
    </source>
</evidence>
<evidence type="ECO:0000256" key="7">
    <source>
        <dbReference type="ARBA" id="ARBA00023136"/>
    </source>
</evidence>
<dbReference type="Proteomes" id="UP001375743">
    <property type="component" value="Unassembled WGS sequence"/>
</dbReference>
<dbReference type="Pfam" id="PF00005">
    <property type="entry name" value="ABC_tran"/>
    <property type="match status" value="1"/>
</dbReference>
<dbReference type="InterPro" id="IPR050835">
    <property type="entry name" value="ABC_transporter_sub-D"/>
</dbReference>
<evidence type="ECO:0000313" key="11">
    <source>
        <dbReference type="EMBL" id="MEK0081696.1"/>
    </source>
</evidence>
<dbReference type="PANTHER" id="PTHR11384:SF59">
    <property type="entry name" value="LYSOSOMAL COBALAMIN TRANSPORTER ABCD4"/>
    <property type="match status" value="1"/>
</dbReference>
<protein>
    <submittedName>
        <fullName evidence="11">ABC transporter ATP-binding protein/permease</fullName>
    </submittedName>
</protein>
<dbReference type="PANTHER" id="PTHR11384">
    <property type="entry name" value="ATP-BINDING CASSETTE, SUB-FAMILY D MEMBER"/>
    <property type="match status" value="1"/>
</dbReference>
<name>A0ABU8XKG5_9PROT</name>
<feature type="transmembrane region" description="Helical" evidence="8">
    <location>
        <begin position="204"/>
        <end position="224"/>
    </location>
</feature>
<evidence type="ECO:0000256" key="2">
    <source>
        <dbReference type="ARBA" id="ARBA00022448"/>
    </source>
</evidence>
<dbReference type="InterPro" id="IPR003439">
    <property type="entry name" value="ABC_transporter-like_ATP-bd"/>
</dbReference>
<comment type="subcellular location">
    <subcellularLocation>
        <location evidence="1">Cell membrane</location>
        <topology evidence="1">Multi-pass membrane protein</topology>
    </subcellularLocation>
</comment>
<feature type="domain" description="ABC transmembrane type-1" evidence="10">
    <location>
        <begin position="40"/>
        <end position="348"/>
    </location>
</feature>
<dbReference type="Pfam" id="PF06472">
    <property type="entry name" value="ABC_membrane_2"/>
    <property type="match status" value="1"/>
</dbReference>
<reference evidence="11 12" key="1">
    <citation type="submission" date="2024-01" db="EMBL/GenBank/DDBJ databases">
        <title>Multi-omics insights into the function and evolution of sodium benzoate biodegradation pathways in Benzoatithermus flavus gen. nov., sp. nov. from hot spring.</title>
        <authorList>
            <person name="Hu C.-J."/>
            <person name="Li W.-J."/>
        </authorList>
    </citation>
    <scope>NUCLEOTIDE SEQUENCE [LARGE SCALE GENOMIC DNA]</scope>
    <source>
        <strain evidence="11 12">SYSU G07066</strain>
    </source>
</reference>
<feature type="transmembrane region" description="Helical" evidence="8">
    <location>
        <begin position="88"/>
        <end position="109"/>
    </location>
</feature>